<dbReference type="AlphaFoldDB" id="A0A6A4LG85"/>
<reference evidence="1 2" key="1">
    <citation type="journal article" date="2019" name="Genome Biol. Evol.">
        <title>The Rhododendron genome and chromosomal organization provide insight into shared whole-genome duplications across the heath family (Ericaceae).</title>
        <authorList>
            <person name="Soza V.L."/>
            <person name="Lindsley D."/>
            <person name="Waalkes A."/>
            <person name="Ramage E."/>
            <person name="Patwardhan R.P."/>
            <person name="Burton J.N."/>
            <person name="Adey A."/>
            <person name="Kumar A."/>
            <person name="Qiu R."/>
            <person name="Shendure J."/>
            <person name="Hall B."/>
        </authorList>
    </citation>
    <scope>NUCLEOTIDE SEQUENCE [LARGE SCALE GENOMIC DNA]</scope>
    <source>
        <strain evidence="1">RSF 1966-606</strain>
    </source>
</reference>
<dbReference type="Proteomes" id="UP000428333">
    <property type="component" value="Linkage Group LG08"/>
</dbReference>
<evidence type="ECO:0000313" key="1">
    <source>
        <dbReference type="EMBL" id="KAE9454299.1"/>
    </source>
</evidence>
<accession>A0A6A4LG85</accession>
<evidence type="ECO:0000313" key="2">
    <source>
        <dbReference type="Proteomes" id="UP000428333"/>
    </source>
</evidence>
<comment type="caution">
    <text evidence="1">The sequence shown here is derived from an EMBL/GenBank/DDBJ whole genome shotgun (WGS) entry which is preliminary data.</text>
</comment>
<dbReference type="OrthoDB" id="742491at2759"/>
<dbReference type="EMBL" id="QEFC01002129">
    <property type="protein sequence ID" value="KAE9454299.1"/>
    <property type="molecule type" value="Genomic_DNA"/>
</dbReference>
<gene>
    <name evidence="1" type="ORF">C3L33_13801</name>
</gene>
<dbReference type="PANTHER" id="PTHR31860:SF4">
    <property type="entry name" value="OS02G0637800 PROTEIN"/>
    <property type="match status" value="1"/>
</dbReference>
<organism evidence="1 2">
    <name type="scientific">Rhododendron williamsianum</name>
    <dbReference type="NCBI Taxonomy" id="262921"/>
    <lineage>
        <taxon>Eukaryota</taxon>
        <taxon>Viridiplantae</taxon>
        <taxon>Streptophyta</taxon>
        <taxon>Embryophyta</taxon>
        <taxon>Tracheophyta</taxon>
        <taxon>Spermatophyta</taxon>
        <taxon>Magnoliopsida</taxon>
        <taxon>eudicotyledons</taxon>
        <taxon>Gunneridae</taxon>
        <taxon>Pentapetalae</taxon>
        <taxon>asterids</taxon>
        <taxon>Ericales</taxon>
        <taxon>Ericaceae</taxon>
        <taxon>Ericoideae</taxon>
        <taxon>Rhodoreae</taxon>
        <taxon>Rhododendron</taxon>
    </lineage>
</organism>
<proteinExistence type="predicted"/>
<keyword evidence="2" id="KW-1185">Reference proteome</keyword>
<dbReference type="PANTHER" id="PTHR31860">
    <property type="entry name" value="HEAT-INDUCIBLE TRANSCRIPTION REPRESSOR (DUF639)-RELATED"/>
    <property type="match status" value="1"/>
</dbReference>
<feature type="non-terminal residue" evidence="1">
    <location>
        <position position="1"/>
    </location>
</feature>
<name>A0A6A4LG85_9ERIC</name>
<sequence length="580" mass="65246">MSSAHAARLWGFCGLRLETEFSNHIRQRNCRILQIPTEELQHWFETEVPDTVKQPSIYARNFLEFCSYQALHLVTAHPDYLSDKEFRRLTYDMMLAWEAPSVENEPLNTEIASCSTQEMEGEDGWSLFYSSSTKTAVQVDDMVSIVLYQSCVLILQAVSPHSCHSVHQVDNKKTVGPEAFARIAPACAVIADIITVHNLFDALTSSSSHRLHFLIYDKYLRMLEKVIKAVKNARGTQSASNLQLAEGEFTLDVDGTVPTQPVLQHVGISAWPGRLTLTNYALYFESLGVGLYEKAVRYDLAMDMKQVIRPDLTGPLGARLFDKAVMYKSTSIPEPVFLEFPEFKGNSRRDYWLYACLEILHVHRFIRKYNLKGIQQSEALARAILGIFRYRAAREAFQILSSHYKTLLCFNLAESLPGGDMILETLSSRLVLLNASTSQRGSVGLLSAKEGMKFPVSVLTLHRHGILGKGEDDDGEAIYAGVDVCAGEISTLETVVKKSQLNMGRAEAAQATVEQVKVEGIDTNLAVMKFLCFIPLHFYLLQELLFPLVESFNRLQVLASWKDPWKSTAFLVSIGYTIFR</sequence>
<protein>
    <submittedName>
        <fullName evidence="1">Uncharacterized protein</fullName>
    </submittedName>
</protein>